<evidence type="ECO:0000256" key="2">
    <source>
        <dbReference type="ARBA" id="ARBA00023242"/>
    </source>
</evidence>
<dbReference type="InterPro" id="IPR000626">
    <property type="entry name" value="Ubiquitin-like_dom"/>
</dbReference>
<dbReference type="RefSeq" id="XP_009056755.1">
    <property type="nucleotide sequence ID" value="XM_009058507.1"/>
</dbReference>
<feature type="compositionally biased region" description="Low complexity" evidence="3">
    <location>
        <begin position="243"/>
        <end position="254"/>
    </location>
</feature>
<dbReference type="HOGENOM" id="CLU_029882_0_0_1"/>
<proteinExistence type="predicted"/>
<evidence type="ECO:0000256" key="1">
    <source>
        <dbReference type="ARBA" id="ARBA00004123"/>
    </source>
</evidence>
<keyword evidence="2" id="KW-0539">Nucleus</keyword>
<dbReference type="PANTHER" id="PTHR23010">
    <property type="entry name" value="MIDNOLIN"/>
    <property type="match status" value="1"/>
</dbReference>
<evidence type="ECO:0000259" key="4">
    <source>
        <dbReference type="PROSITE" id="PS50053"/>
    </source>
</evidence>
<sequence>MSEEKITIDRLNFQSRGTSVSDRIRVTVCPTTGGQIELRSSGLETIQGLKWMIARKLKIAPEKITLLHKDRTLKNGTLHENHITDCSQITLLPNMESGMTFQRTDSSVIQALENLSESQINDFLTGRAPLLLAMRVGDHMMFVQLQLSTSQCAGRRSKTIKSMTTPTTSGHNLFPSTSSLSSASLAEASRNLSQKLHQLSRVPKDNDKNKNCELKEQSKSQQSSPVHTSPIPLSTPLTPPSSRPSSPQTQLPRAPVHPTPPATPPVTPPVTQPVQPTPTNLAASGAVINSMNHLGKGVFSGTFSGTLDPTLQDQNGKPKKDVNTIVHILNDLLGVNAYQLVHPYVQIRAPGARKPEYKSTTPNNESPVVNANDDESLKEKVQHLQQMMHERKLKRKARREMKGPYQWNTEQIVSTPLSTFKTVNIETAGSTSTTCSSTDSKAMEITEGVENSAYLNSNIEHESLAV</sequence>
<feature type="region of interest" description="Disordered" evidence="3">
    <location>
        <begin position="154"/>
        <end position="176"/>
    </location>
</feature>
<dbReference type="SUPFAM" id="SSF54236">
    <property type="entry name" value="Ubiquitin-like"/>
    <property type="match status" value="1"/>
</dbReference>
<comment type="subcellular location">
    <subcellularLocation>
        <location evidence="1">Nucleus</location>
    </subcellularLocation>
</comment>
<feature type="compositionally biased region" description="Low complexity" evidence="3">
    <location>
        <begin position="219"/>
        <end position="236"/>
    </location>
</feature>
<feature type="compositionally biased region" description="Polar residues" evidence="3">
    <location>
        <begin position="160"/>
        <end position="175"/>
    </location>
</feature>
<keyword evidence="6" id="KW-1185">Reference proteome</keyword>
<accession>V4BU99</accession>
<name>V4BU99_LOTGI</name>
<dbReference type="OrthoDB" id="1916003at2759"/>
<dbReference type="GO" id="GO:0005634">
    <property type="term" value="C:nucleus"/>
    <property type="evidence" value="ECO:0007669"/>
    <property type="project" value="UniProtKB-SubCell"/>
</dbReference>
<feature type="compositionally biased region" description="Basic and acidic residues" evidence="3">
    <location>
        <begin position="202"/>
        <end position="218"/>
    </location>
</feature>
<feature type="compositionally biased region" description="Pro residues" evidence="3">
    <location>
        <begin position="255"/>
        <end position="271"/>
    </location>
</feature>
<dbReference type="InterPro" id="IPR029071">
    <property type="entry name" value="Ubiquitin-like_domsf"/>
</dbReference>
<feature type="region of interest" description="Disordered" evidence="3">
    <location>
        <begin position="196"/>
        <end position="278"/>
    </location>
</feature>
<dbReference type="PANTHER" id="PTHR23010:SF1">
    <property type="entry name" value="MIDNOLIN"/>
    <property type="match status" value="1"/>
</dbReference>
<dbReference type="Proteomes" id="UP000030746">
    <property type="component" value="Unassembled WGS sequence"/>
</dbReference>
<dbReference type="CTD" id="20249137"/>
<dbReference type="Gene3D" id="3.10.20.90">
    <property type="entry name" value="Phosphatidylinositol 3-kinase Catalytic Subunit, Chain A, domain 1"/>
    <property type="match status" value="1"/>
</dbReference>
<gene>
    <name evidence="5" type="ORF">LOTGIDRAFT_233061</name>
</gene>
<evidence type="ECO:0000313" key="6">
    <source>
        <dbReference type="Proteomes" id="UP000030746"/>
    </source>
</evidence>
<dbReference type="EMBL" id="KB202050">
    <property type="protein sequence ID" value="ESO92614.1"/>
    <property type="molecule type" value="Genomic_DNA"/>
</dbReference>
<dbReference type="GeneID" id="20249137"/>
<dbReference type="PROSITE" id="PS50053">
    <property type="entry name" value="UBIQUITIN_2"/>
    <property type="match status" value="1"/>
</dbReference>
<evidence type="ECO:0000256" key="3">
    <source>
        <dbReference type="SAM" id="MobiDB-lite"/>
    </source>
</evidence>
<reference evidence="5 6" key="1">
    <citation type="journal article" date="2013" name="Nature">
        <title>Insights into bilaterian evolution from three spiralian genomes.</title>
        <authorList>
            <person name="Simakov O."/>
            <person name="Marletaz F."/>
            <person name="Cho S.J."/>
            <person name="Edsinger-Gonzales E."/>
            <person name="Havlak P."/>
            <person name="Hellsten U."/>
            <person name="Kuo D.H."/>
            <person name="Larsson T."/>
            <person name="Lv J."/>
            <person name="Arendt D."/>
            <person name="Savage R."/>
            <person name="Osoegawa K."/>
            <person name="de Jong P."/>
            <person name="Grimwood J."/>
            <person name="Chapman J.A."/>
            <person name="Shapiro H."/>
            <person name="Aerts A."/>
            <person name="Otillar R.P."/>
            <person name="Terry A.Y."/>
            <person name="Boore J.L."/>
            <person name="Grigoriev I.V."/>
            <person name="Lindberg D.R."/>
            <person name="Seaver E.C."/>
            <person name="Weisblat D.A."/>
            <person name="Putnam N.H."/>
            <person name="Rokhsar D.S."/>
        </authorList>
    </citation>
    <scope>NUCLEOTIDE SEQUENCE [LARGE SCALE GENOMIC DNA]</scope>
</reference>
<protein>
    <recommendedName>
        <fullName evidence="4">Ubiquitin-like domain-containing protein</fullName>
    </recommendedName>
</protein>
<organism evidence="5 6">
    <name type="scientific">Lottia gigantea</name>
    <name type="common">Giant owl limpet</name>
    <dbReference type="NCBI Taxonomy" id="225164"/>
    <lineage>
        <taxon>Eukaryota</taxon>
        <taxon>Metazoa</taxon>
        <taxon>Spiralia</taxon>
        <taxon>Lophotrochozoa</taxon>
        <taxon>Mollusca</taxon>
        <taxon>Gastropoda</taxon>
        <taxon>Patellogastropoda</taxon>
        <taxon>Lottioidea</taxon>
        <taxon>Lottiidae</taxon>
        <taxon>Lottia</taxon>
    </lineage>
</organism>
<dbReference type="AlphaFoldDB" id="V4BU99"/>
<dbReference type="KEGG" id="lgi:LOTGIDRAFT_233061"/>
<dbReference type="InterPro" id="IPR039336">
    <property type="entry name" value="Midnolin"/>
</dbReference>
<dbReference type="OMA" id="PSHDIGQ"/>
<feature type="domain" description="Ubiquitin-like" evidence="4">
    <location>
        <begin position="24"/>
        <end position="98"/>
    </location>
</feature>
<evidence type="ECO:0000313" key="5">
    <source>
        <dbReference type="EMBL" id="ESO92614.1"/>
    </source>
</evidence>